<feature type="domain" description="Ca3427-like PBP 2" evidence="4">
    <location>
        <begin position="87"/>
        <end position="180"/>
    </location>
</feature>
<dbReference type="EMBL" id="JBHSKS010000003">
    <property type="protein sequence ID" value="MFC5191243.1"/>
    <property type="molecule type" value="Genomic_DNA"/>
</dbReference>
<dbReference type="SUPFAM" id="SSF53850">
    <property type="entry name" value="Periplasmic binding protein-like II"/>
    <property type="match status" value="1"/>
</dbReference>
<sequence>MKTLRITGVPEHFNYPFRLLFEQQPFLKRGITIDWKEESRGSGQMNLDLRNGDTDVAILLTESFLKDFEAGNPSKMIGFHVTSPLIWGIHVGQTSGVSSLSELEEKKVLISRMGSGSHLMAMVLAKRENWDTSSLTFELVGNMEGAEKAMDAGSKGIFLWEKYTTAPMVEKGKMKRIGEIPSPWPCFVMVASAAALTEFGEVIFDLRNEIYRLSHVLSPSENLADLLAIEYQLNPEDVKQWLKQTIWCTEPVISKSVLENSIQIMKDLKILSGDLDLGRFLDLSHLRVED</sequence>
<dbReference type="RefSeq" id="WP_377913106.1">
    <property type="nucleotide sequence ID" value="NZ_JBHSKS010000003.1"/>
</dbReference>
<evidence type="ECO:0000256" key="2">
    <source>
        <dbReference type="ARBA" id="ARBA00010742"/>
    </source>
</evidence>
<gene>
    <name evidence="5" type="ORF">ACFPIK_05660</name>
</gene>
<dbReference type="PANTHER" id="PTHR30024:SF47">
    <property type="entry name" value="TAURINE-BINDING PERIPLASMIC PROTEIN"/>
    <property type="match status" value="1"/>
</dbReference>
<dbReference type="InterPro" id="IPR054364">
    <property type="entry name" value="Ca3427-like_PBP2"/>
</dbReference>
<accession>A0ABW0BTS9</accession>
<protein>
    <submittedName>
        <fullName evidence="5">ABC transporter substrate-binding protein</fullName>
    </submittedName>
</protein>
<reference evidence="6" key="1">
    <citation type="journal article" date="2019" name="Int. J. Syst. Evol. Microbiol.">
        <title>The Global Catalogue of Microorganisms (GCM) 10K type strain sequencing project: providing services to taxonomists for standard genome sequencing and annotation.</title>
        <authorList>
            <consortium name="The Broad Institute Genomics Platform"/>
            <consortium name="The Broad Institute Genome Sequencing Center for Infectious Disease"/>
            <person name="Wu L."/>
            <person name="Ma J."/>
        </authorList>
    </citation>
    <scope>NUCLEOTIDE SEQUENCE [LARGE SCALE GENOMIC DNA]</scope>
    <source>
        <strain evidence="6">CGMCC 1.7030</strain>
    </source>
</reference>
<name>A0ABW0BTS9_9BACT</name>
<comment type="caution">
    <text evidence="5">The sequence shown here is derived from an EMBL/GenBank/DDBJ whole genome shotgun (WGS) entry which is preliminary data.</text>
</comment>
<evidence type="ECO:0000259" key="4">
    <source>
        <dbReference type="Pfam" id="PF22384"/>
    </source>
</evidence>
<proteinExistence type="inferred from homology"/>
<dbReference type="Proteomes" id="UP001596163">
    <property type="component" value="Unassembled WGS sequence"/>
</dbReference>
<organism evidence="5 6">
    <name type="scientific">Algoriphagus aquatilis</name>
    <dbReference type="NCBI Taxonomy" id="490186"/>
    <lineage>
        <taxon>Bacteria</taxon>
        <taxon>Pseudomonadati</taxon>
        <taxon>Bacteroidota</taxon>
        <taxon>Cytophagia</taxon>
        <taxon>Cytophagales</taxon>
        <taxon>Cyclobacteriaceae</taxon>
        <taxon>Algoriphagus</taxon>
    </lineage>
</organism>
<keyword evidence="6" id="KW-1185">Reference proteome</keyword>
<evidence type="ECO:0000313" key="5">
    <source>
        <dbReference type="EMBL" id="MFC5191243.1"/>
    </source>
</evidence>
<evidence type="ECO:0000313" key="6">
    <source>
        <dbReference type="Proteomes" id="UP001596163"/>
    </source>
</evidence>
<keyword evidence="3" id="KW-0732">Signal</keyword>
<evidence type="ECO:0000256" key="3">
    <source>
        <dbReference type="ARBA" id="ARBA00022729"/>
    </source>
</evidence>
<comment type="similarity">
    <text evidence="2">Belongs to the bacterial solute-binding protein SsuA/TauA family.</text>
</comment>
<comment type="subcellular location">
    <subcellularLocation>
        <location evidence="1">Periplasm</location>
    </subcellularLocation>
</comment>
<dbReference type="Gene3D" id="3.40.190.10">
    <property type="entry name" value="Periplasmic binding protein-like II"/>
    <property type="match status" value="2"/>
</dbReference>
<dbReference type="Pfam" id="PF22384">
    <property type="entry name" value="PBP2_Ca3427_like"/>
    <property type="match status" value="1"/>
</dbReference>
<dbReference type="PANTHER" id="PTHR30024">
    <property type="entry name" value="ALIPHATIC SULFONATES-BINDING PROTEIN-RELATED"/>
    <property type="match status" value="1"/>
</dbReference>
<evidence type="ECO:0000256" key="1">
    <source>
        <dbReference type="ARBA" id="ARBA00004418"/>
    </source>
</evidence>